<name>A0ABV1EZ54_9BACI</name>
<organism evidence="1 2">
    <name type="scientific">Niallia hominis</name>
    <dbReference type="NCBI Taxonomy" id="3133173"/>
    <lineage>
        <taxon>Bacteria</taxon>
        <taxon>Bacillati</taxon>
        <taxon>Bacillota</taxon>
        <taxon>Bacilli</taxon>
        <taxon>Bacillales</taxon>
        <taxon>Bacillaceae</taxon>
        <taxon>Niallia</taxon>
    </lineage>
</organism>
<keyword evidence="2" id="KW-1185">Reference proteome</keyword>
<reference evidence="1 2" key="1">
    <citation type="submission" date="2024-03" db="EMBL/GenBank/DDBJ databases">
        <title>Human intestinal bacterial collection.</title>
        <authorList>
            <person name="Pauvert C."/>
            <person name="Hitch T.C.A."/>
            <person name="Clavel T."/>
        </authorList>
    </citation>
    <scope>NUCLEOTIDE SEQUENCE [LARGE SCALE GENOMIC DNA]</scope>
    <source>
        <strain evidence="1 2">CLA-SR-H024</strain>
    </source>
</reference>
<evidence type="ECO:0000313" key="1">
    <source>
        <dbReference type="EMBL" id="MEQ2466381.1"/>
    </source>
</evidence>
<dbReference type="RefSeq" id="WP_235251959.1">
    <property type="nucleotide sequence ID" value="NZ_JBBMFN010000026.1"/>
</dbReference>
<protein>
    <submittedName>
        <fullName evidence="1">Uncharacterized protein</fullName>
    </submittedName>
</protein>
<evidence type="ECO:0000313" key="2">
    <source>
        <dbReference type="Proteomes" id="UP001465426"/>
    </source>
</evidence>
<accession>A0ABV1EZ54</accession>
<dbReference type="EMBL" id="JBBMFN010000026">
    <property type="protein sequence ID" value="MEQ2466381.1"/>
    <property type="molecule type" value="Genomic_DNA"/>
</dbReference>
<dbReference type="Proteomes" id="UP001465426">
    <property type="component" value="Unassembled WGS sequence"/>
</dbReference>
<gene>
    <name evidence="1" type="ORF">WMO63_11955</name>
</gene>
<proteinExistence type="predicted"/>
<sequence>MDPHNQTISDIDGFVKNVQVNPIQEAYFGQTRFYQPNTITIQVQLSPKQHTNLLKYGYSGKMYNVYFTVRSNNHVHLYADSTEDINHLLEVIS</sequence>
<comment type="caution">
    <text evidence="1">The sequence shown here is derived from an EMBL/GenBank/DDBJ whole genome shotgun (WGS) entry which is preliminary data.</text>
</comment>